<evidence type="ECO:0000313" key="2">
    <source>
        <dbReference type="WBParaSite" id="ES5_v2.g15854.t1"/>
    </source>
</evidence>
<reference evidence="2" key="1">
    <citation type="submission" date="2022-11" db="UniProtKB">
        <authorList>
            <consortium name="WormBaseParasite"/>
        </authorList>
    </citation>
    <scope>IDENTIFICATION</scope>
</reference>
<proteinExistence type="predicted"/>
<dbReference type="WBParaSite" id="ES5_v2.g15854.t1">
    <property type="protein sequence ID" value="ES5_v2.g15854.t1"/>
    <property type="gene ID" value="ES5_v2.g15854"/>
</dbReference>
<evidence type="ECO:0000313" key="1">
    <source>
        <dbReference type="Proteomes" id="UP000887579"/>
    </source>
</evidence>
<organism evidence="1 2">
    <name type="scientific">Panagrolaimus sp. ES5</name>
    <dbReference type="NCBI Taxonomy" id="591445"/>
    <lineage>
        <taxon>Eukaryota</taxon>
        <taxon>Metazoa</taxon>
        <taxon>Ecdysozoa</taxon>
        <taxon>Nematoda</taxon>
        <taxon>Chromadorea</taxon>
        <taxon>Rhabditida</taxon>
        <taxon>Tylenchina</taxon>
        <taxon>Panagrolaimomorpha</taxon>
        <taxon>Panagrolaimoidea</taxon>
        <taxon>Panagrolaimidae</taxon>
        <taxon>Panagrolaimus</taxon>
    </lineage>
</organism>
<protein>
    <submittedName>
        <fullName evidence="2">ACB domain-containing protein</fullName>
    </submittedName>
</protein>
<sequence length="194" mass="22691">MEENNVTEIPENIDEMFDVAVEIVQNLPKKGPVSASYDQMLSFYSLYKQATKGPCKMSQPPFWNPVEKYKWSGWHSLGNMDSKKAKYLYLTKIQKKIDEVLETYDVTEWMGGDSEKLETFLRPKFKLIGREIFQKPEDKIVPEKTSKEVAEIHKYKTGIDEVFSDDEYDDAIDAPTIHTKISRQERIHFLKQIK</sequence>
<accession>A0AC34FFH7</accession>
<dbReference type="Proteomes" id="UP000887579">
    <property type="component" value="Unplaced"/>
</dbReference>
<name>A0AC34FFH7_9BILA</name>